<name>A0A6A6FWI1_9PEZI</name>
<organism evidence="1 2">
    <name type="scientific">Cercospora zeae-maydis SCOH1-5</name>
    <dbReference type="NCBI Taxonomy" id="717836"/>
    <lineage>
        <taxon>Eukaryota</taxon>
        <taxon>Fungi</taxon>
        <taxon>Dikarya</taxon>
        <taxon>Ascomycota</taxon>
        <taxon>Pezizomycotina</taxon>
        <taxon>Dothideomycetes</taxon>
        <taxon>Dothideomycetidae</taxon>
        <taxon>Mycosphaerellales</taxon>
        <taxon>Mycosphaerellaceae</taxon>
        <taxon>Cercospora</taxon>
    </lineage>
</organism>
<dbReference type="Proteomes" id="UP000799539">
    <property type="component" value="Unassembled WGS sequence"/>
</dbReference>
<evidence type="ECO:0000313" key="1">
    <source>
        <dbReference type="EMBL" id="KAF2217580.1"/>
    </source>
</evidence>
<keyword evidence="2" id="KW-1185">Reference proteome</keyword>
<evidence type="ECO:0000313" key="2">
    <source>
        <dbReference type="Proteomes" id="UP000799539"/>
    </source>
</evidence>
<gene>
    <name evidence="1" type="ORF">CERZMDRAFT_92230</name>
</gene>
<dbReference type="EMBL" id="ML992662">
    <property type="protein sequence ID" value="KAF2217580.1"/>
    <property type="molecule type" value="Genomic_DNA"/>
</dbReference>
<dbReference type="AlphaFoldDB" id="A0A6A6FWI1"/>
<proteinExistence type="predicted"/>
<accession>A0A6A6FWI1</accession>
<reference evidence="1" key="1">
    <citation type="journal article" date="2020" name="Stud. Mycol.">
        <title>101 Dothideomycetes genomes: a test case for predicting lifestyles and emergence of pathogens.</title>
        <authorList>
            <person name="Haridas S."/>
            <person name="Albert R."/>
            <person name="Binder M."/>
            <person name="Bloem J."/>
            <person name="Labutti K."/>
            <person name="Salamov A."/>
            <person name="Andreopoulos B."/>
            <person name="Baker S."/>
            <person name="Barry K."/>
            <person name="Bills G."/>
            <person name="Bluhm B."/>
            <person name="Cannon C."/>
            <person name="Castanera R."/>
            <person name="Culley D."/>
            <person name="Daum C."/>
            <person name="Ezra D."/>
            <person name="Gonzalez J."/>
            <person name="Henrissat B."/>
            <person name="Kuo A."/>
            <person name="Liang C."/>
            <person name="Lipzen A."/>
            <person name="Lutzoni F."/>
            <person name="Magnuson J."/>
            <person name="Mondo S."/>
            <person name="Nolan M."/>
            <person name="Ohm R."/>
            <person name="Pangilinan J."/>
            <person name="Park H.-J."/>
            <person name="Ramirez L."/>
            <person name="Alfaro M."/>
            <person name="Sun H."/>
            <person name="Tritt A."/>
            <person name="Yoshinaga Y."/>
            <person name="Zwiers L.-H."/>
            <person name="Turgeon B."/>
            <person name="Goodwin S."/>
            <person name="Spatafora J."/>
            <person name="Crous P."/>
            <person name="Grigoriev I."/>
        </authorList>
    </citation>
    <scope>NUCLEOTIDE SEQUENCE</scope>
    <source>
        <strain evidence="1">SCOH1-5</strain>
    </source>
</reference>
<sequence>MFRRSTLVDNCTTLHGSKYLAYHWVEMHFARAGRHLESLNAQTGFMLKIKLPWKRGSRNTLSSPTSLLTARIRASYHANSLKCTPIMTHNAATQMPEHIFPLALAPGKRREER</sequence>
<protein>
    <submittedName>
        <fullName evidence="1">Uncharacterized protein</fullName>
    </submittedName>
</protein>